<protein>
    <submittedName>
        <fullName evidence="1">Uncharacterized protein</fullName>
    </submittedName>
</protein>
<dbReference type="Proteomes" id="UP000799640">
    <property type="component" value="Unassembled WGS sequence"/>
</dbReference>
<dbReference type="EMBL" id="ML996701">
    <property type="protein sequence ID" value="KAF2398223.1"/>
    <property type="molecule type" value="Genomic_DNA"/>
</dbReference>
<evidence type="ECO:0000313" key="2">
    <source>
        <dbReference type="Proteomes" id="UP000799640"/>
    </source>
</evidence>
<dbReference type="AlphaFoldDB" id="A0A6G1HQ94"/>
<organism evidence="1 2">
    <name type="scientific">Trichodelitschia bisporula</name>
    <dbReference type="NCBI Taxonomy" id="703511"/>
    <lineage>
        <taxon>Eukaryota</taxon>
        <taxon>Fungi</taxon>
        <taxon>Dikarya</taxon>
        <taxon>Ascomycota</taxon>
        <taxon>Pezizomycotina</taxon>
        <taxon>Dothideomycetes</taxon>
        <taxon>Dothideomycetes incertae sedis</taxon>
        <taxon>Phaeotrichales</taxon>
        <taxon>Phaeotrichaceae</taxon>
        <taxon>Trichodelitschia</taxon>
    </lineage>
</organism>
<accession>A0A6G1HQ94</accession>
<proteinExistence type="predicted"/>
<name>A0A6G1HQ94_9PEZI</name>
<reference evidence="1" key="1">
    <citation type="journal article" date="2020" name="Stud. Mycol.">
        <title>101 Dothideomycetes genomes: a test case for predicting lifestyles and emergence of pathogens.</title>
        <authorList>
            <person name="Haridas S."/>
            <person name="Albert R."/>
            <person name="Binder M."/>
            <person name="Bloem J."/>
            <person name="Labutti K."/>
            <person name="Salamov A."/>
            <person name="Andreopoulos B."/>
            <person name="Baker S."/>
            <person name="Barry K."/>
            <person name="Bills G."/>
            <person name="Bluhm B."/>
            <person name="Cannon C."/>
            <person name="Castanera R."/>
            <person name="Culley D."/>
            <person name="Daum C."/>
            <person name="Ezra D."/>
            <person name="Gonzalez J."/>
            <person name="Henrissat B."/>
            <person name="Kuo A."/>
            <person name="Liang C."/>
            <person name="Lipzen A."/>
            <person name="Lutzoni F."/>
            <person name="Magnuson J."/>
            <person name="Mondo S."/>
            <person name="Nolan M."/>
            <person name="Ohm R."/>
            <person name="Pangilinan J."/>
            <person name="Park H.-J."/>
            <person name="Ramirez L."/>
            <person name="Alfaro M."/>
            <person name="Sun H."/>
            <person name="Tritt A."/>
            <person name="Yoshinaga Y."/>
            <person name="Zwiers L.-H."/>
            <person name="Turgeon B."/>
            <person name="Goodwin S."/>
            <person name="Spatafora J."/>
            <person name="Crous P."/>
            <person name="Grigoriev I."/>
        </authorList>
    </citation>
    <scope>NUCLEOTIDE SEQUENCE</scope>
    <source>
        <strain evidence="1">CBS 262.69</strain>
    </source>
</reference>
<gene>
    <name evidence="1" type="ORF">EJ06DRAFT_565562</name>
</gene>
<evidence type="ECO:0000313" key="1">
    <source>
        <dbReference type="EMBL" id="KAF2398223.1"/>
    </source>
</evidence>
<keyword evidence="2" id="KW-1185">Reference proteome</keyword>
<feature type="non-terminal residue" evidence="1">
    <location>
        <position position="1"/>
    </location>
</feature>
<sequence>LPSHPFFAHANAYIHVKVHAYVRLSRAFHQALTMLGMKCLALLAALVLPALALPVPPVSSNITDAPTTVWEFRTPVNDASLAGTSNLAVGFTIAYQDVKGVYTGLRNCSGSGPVDSLKIWTHCAGGNNTYWRVLDNVNRGDDYDLSIGLVDTTVGHVTDVLKPGDQSEIITKKMNWTMSGQHNTPDHPIFRGQYFRDAEMLNLAVIPYTTAATQQAPLHVANIIGNLSDSTGHLDFDVTSDSQDKAHCRLDWDTSAPAQQTYVSPANWTAEGLLLKHGNLCDNPRFAVWMDLQHSDEYQVRIGYLSNLRLPDRRAVPLMETPLGKAYRSFGRYPDDQHLNRLVDLPTYNRIQRRDIAQLPPQPFKEGVYYVGTLFSMGNWTASMFYMLNPQRGMDNNVDLRMLEVPIDTVVGVPVNPLPTA</sequence>